<accession>A0ACC3BIE4</accession>
<reference evidence="1" key="1">
    <citation type="submission" date="2019-11" db="EMBL/GenBank/DDBJ databases">
        <title>Nori genome reveals adaptations in red seaweeds to the harsh intertidal environment.</title>
        <authorList>
            <person name="Wang D."/>
            <person name="Mao Y."/>
        </authorList>
    </citation>
    <scope>NUCLEOTIDE SEQUENCE</scope>
    <source>
        <tissue evidence="1">Gametophyte</tissue>
    </source>
</reference>
<comment type="caution">
    <text evidence="1">The sequence shown here is derived from an EMBL/GenBank/DDBJ whole genome shotgun (WGS) entry which is preliminary data.</text>
</comment>
<evidence type="ECO:0000313" key="2">
    <source>
        <dbReference type="Proteomes" id="UP000798662"/>
    </source>
</evidence>
<protein>
    <submittedName>
        <fullName evidence="1">Uncharacterized protein</fullName>
    </submittedName>
</protein>
<name>A0ACC3BIE4_PYRYE</name>
<proteinExistence type="predicted"/>
<gene>
    <name evidence="1" type="ORF">I4F81_000148</name>
</gene>
<organism evidence="1 2">
    <name type="scientific">Pyropia yezoensis</name>
    <name type="common">Susabi-nori</name>
    <name type="synonym">Porphyra yezoensis</name>
    <dbReference type="NCBI Taxonomy" id="2788"/>
    <lineage>
        <taxon>Eukaryota</taxon>
        <taxon>Rhodophyta</taxon>
        <taxon>Bangiophyceae</taxon>
        <taxon>Bangiales</taxon>
        <taxon>Bangiaceae</taxon>
        <taxon>Pyropia</taxon>
    </lineage>
</organism>
<sequence length="149" mass="15207">MVAAVVVTGVALGWSPAAWVALGWSPAAGMAPLGWPATAAAAAAAAGPRHLPGGRGDSARRGRDLPSSQGRNGAAGGGCVTGTATAWRRPASHHRRHGHPRGGARCRGPRRRHRRRPSPRGGPTARRAGGGGGGREVWRPPRQPVEQSG</sequence>
<dbReference type="Proteomes" id="UP000798662">
    <property type="component" value="Chromosome 1"/>
</dbReference>
<dbReference type="EMBL" id="CM020618">
    <property type="protein sequence ID" value="KAK1857531.1"/>
    <property type="molecule type" value="Genomic_DNA"/>
</dbReference>
<evidence type="ECO:0000313" key="1">
    <source>
        <dbReference type="EMBL" id="KAK1857531.1"/>
    </source>
</evidence>
<keyword evidence="2" id="KW-1185">Reference proteome</keyword>